<accession>A0A7X0IIE3</accession>
<keyword evidence="3 7" id="KW-0479">Metal-binding</keyword>
<dbReference type="AlphaFoldDB" id="A0A7X0IIE3"/>
<feature type="binding site" evidence="7">
    <location>
        <position position="154"/>
    </location>
    <ligand>
        <name>Fe cation</name>
        <dbReference type="ChEBI" id="CHEBI:24875"/>
    </ligand>
</feature>
<comment type="cofactor">
    <cofactor evidence="1">
        <name>Fe(2+)</name>
        <dbReference type="ChEBI" id="CHEBI:29033"/>
    </cofactor>
</comment>
<dbReference type="InterPro" id="IPR050411">
    <property type="entry name" value="AlphaKG_dependent_hydroxylases"/>
</dbReference>
<gene>
    <name evidence="9" type="ORF">BJ992_005230</name>
</gene>
<dbReference type="PANTHER" id="PTHR10696:SF56">
    <property type="entry name" value="TAUD_TFDA-LIKE DOMAIN-CONTAINING PROTEIN"/>
    <property type="match status" value="1"/>
</dbReference>
<dbReference type="PIRSF" id="PIRSF019543">
    <property type="entry name" value="Clavaminate_syn"/>
    <property type="match status" value="1"/>
</dbReference>
<dbReference type="SUPFAM" id="SSF51197">
    <property type="entry name" value="Clavaminate synthase-like"/>
    <property type="match status" value="1"/>
</dbReference>
<dbReference type="GO" id="GO:0017000">
    <property type="term" value="P:antibiotic biosynthetic process"/>
    <property type="evidence" value="ECO:0007669"/>
    <property type="project" value="UniProtKB-KW"/>
</dbReference>
<keyword evidence="4" id="KW-0560">Oxidoreductase</keyword>
<dbReference type="PANTHER" id="PTHR10696">
    <property type="entry name" value="GAMMA-BUTYROBETAINE HYDROXYLASE-RELATED"/>
    <property type="match status" value="1"/>
</dbReference>
<protein>
    <submittedName>
        <fullName evidence="9">Fe(II)/alpha-ketoglutarate-dependent arginine beta-hydroxylase</fullName>
    </submittedName>
</protein>
<feature type="domain" description="TauD/TfdA-like" evidence="8">
    <location>
        <begin position="107"/>
        <end position="319"/>
    </location>
</feature>
<comment type="caution">
    <text evidence="9">The sequence shown here is derived from an EMBL/GenBank/DDBJ whole genome shotgun (WGS) entry which is preliminary data.</text>
</comment>
<dbReference type="GO" id="GO:0016491">
    <property type="term" value="F:oxidoreductase activity"/>
    <property type="evidence" value="ECO:0007669"/>
    <property type="project" value="UniProtKB-KW"/>
</dbReference>
<evidence type="ECO:0000256" key="6">
    <source>
        <dbReference type="ARBA" id="ARBA00023194"/>
    </source>
</evidence>
<dbReference type="EMBL" id="JACHIU010000001">
    <property type="protein sequence ID" value="MBB6475799.1"/>
    <property type="molecule type" value="Genomic_DNA"/>
</dbReference>
<dbReference type="RefSeq" id="WP_344056388.1">
    <property type="nucleotide sequence ID" value="NZ_BAAALO010000019.1"/>
</dbReference>
<evidence type="ECO:0000313" key="9">
    <source>
        <dbReference type="EMBL" id="MBB6475799.1"/>
    </source>
</evidence>
<evidence type="ECO:0000256" key="5">
    <source>
        <dbReference type="ARBA" id="ARBA00023004"/>
    </source>
</evidence>
<dbReference type="InterPro" id="IPR014503">
    <property type="entry name" value="Clavaminate_syn-like"/>
</dbReference>
<dbReference type="Pfam" id="PF02668">
    <property type="entry name" value="TauD"/>
    <property type="match status" value="1"/>
</dbReference>
<evidence type="ECO:0000313" key="10">
    <source>
        <dbReference type="Proteomes" id="UP000555564"/>
    </source>
</evidence>
<feature type="binding site" evidence="7">
    <location>
        <position position="152"/>
    </location>
    <ligand>
        <name>Fe cation</name>
        <dbReference type="ChEBI" id="CHEBI:24875"/>
    </ligand>
</feature>
<dbReference type="GO" id="GO:0005506">
    <property type="term" value="F:iron ion binding"/>
    <property type="evidence" value="ECO:0007669"/>
    <property type="project" value="InterPro"/>
</dbReference>
<reference evidence="9 10" key="1">
    <citation type="submission" date="2020-08" db="EMBL/GenBank/DDBJ databases">
        <title>Sequencing the genomes of 1000 actinobacteria strains.</title>
        <authorList>
            <person name="Klenk H.-P."/>
        </authorList>
    </citation>
    <scope>NUCLEOTIDE SEQUENCE [LARGE SCALE GENOMIC DNA]</scope>
    <source>
        <strain evidence="9 10">DSM 44936</strain>
    </source>
</reference>
<keyword evidence="10" id="KW-1185">Reference proteome</keyword>
<keyword evidence="5 7" id="KW-0408">Iron</keyword>
<evidence type="ECO:0000259" key="8">
    <source>
        <dbReference type="Pfam" id="PF02668"/>
    </source>
</evidence>
<name>A0A7X0IIE3_9ACTN</name>
<dbReference type="InterPro" id="IPR053447">
    <property type="entry name" value="Alpha-KG_dependent_hydroxylase"/>
</dbReference>
<evidence type="ECO:0000256" key="3">
    <source>
        <dbReference type="ARBA" id="ARBA00022723"/>
    </source>
</evidence>
<evidence type="ECO:0000256" key="7">
    <source>
        <dbReference type="PIRSR" id="PIRSR019543-2"/>
    </source>
</evidence>
<dbReference type="InterPro" id="IPR003819">
    <property type="entry name" value="TauD/TfdA-like"/>
</dbReference>
<evidence type="ECO:0000256" key="1">
    <source>
        <dbReference type="ARBA" id="ARBA00001954"/>
    </source>
</evidence>
<evidence type="ECO:0000256" key="2">
    <source>
        <dbReference type="ARBA" id="ARBA00008425"/>
    </source>
</evidence>
<sequence>MMTPANDPIHVISADEADMIENLTLKLAQQYSGPEDEELLRELPVIAADLPVAQRRYIRNFALDDHNGYCVIRGHKIDDERIGDTPAHWRGRPTPSPEFAEEILMLLHGALLGEPFAWRTQQDGRLVHDIFPIKGYETEQMGIGSTELLTLHTEDAFHPYRADFLLLGCLRNLKGIASIVADIRVDQLSDEHIDILMQDRFIIRPDDSHLAENNLTGHEDGAKFSEIDRLKKDDVRVAVLWGDRSKPYIRIDPYFMEVPDDDPEAKEAFSAAEEMLERNVADVVLEPGDILIINNHRLAHGRRAFIASYDGRDRWLKRVSVTTDFRKSRAQRGLATARLI</sequence>
<evidence type="ECO:0000256" key="4">
    <source>
        <dbReference type="ARBA" id="ARBA00023002"/>
    </source>
</evidence>
<dbReference type="Gene3D" id="3.60.130.10">
    <property type="entry name" value="Clavaminate synthase-like"/>
    <property type="match status" value="1"/>
</dbReference>
<dbReference type="InterPro" id="IPR042098">
    <property type="entry name" value="TauD-like_sf"/>
</dbReference>
<dbReference type="NCBIfam" id="NF041363">
    <property type="entry name" value="GntD_guanitoxin"/>
    <property type="match status" value="1"/>
</dbReference>
<proteinExistence type="inferred from homology"/>
<keyword evidence="6" id="KW-0045">Antibiotic biosynthesis</keyword>
<comment type="similarity">
    <text evidence="2">Belongs to the clavaminate synthase family.</text>
</comment>
<dbReference type="Proteomes" id="UP000555564">
    <property type="component" value="Unassembled WGS sequence"/>
</dbReference>
<organism evidence="9 10">
    <name type="scientific">Sphaerisporangium rubeum</name>
    <dbReference type="NCBI Taxonomy" id="321317"/>
    <lineage>
        <taxon>Bacteria</taxon>
        <taxon>Bacillati</taxon>
        <taxon>Actinomycetota</taxon>
        <taxon>Actinomycetes</taxon>
        <taxon>Streptosporangiales</taxon>
        <taxon>Streptosporangiaceae</taxon>
        <taxon>Sphaerisporangium</taxon>
    </lineage>
</organism>